<organism evidence="2 3">
    <name type="scientific">Halovenus salina</name>
    <dbReference type="NCBI Taxonomy" id="1510225"/>
    <lineage>
        <taxon>Archaea</taxon>
        <taxon>Methanobacteriati</taxon>
        <taxon>Methanobacteriota</taxon>
        <taxon>Stenosarchaea group</taxon>
        <taxon>Halobacteria</taxon>
        <taxon>Halobacteriales</taxon>
        <taxon>Haloarculaceae</taxon>
        <taxon>Halovenus</taxon>
    </lineage>
</organism>
<dbReference type="Proteomes" id="UP001596445">
    <property type="component" value="Unassembled WGS sequence"/>
</dbReference>
<reference evidence="2 3" key="1">
    <citation type="journal article" date="2019" name="Int. J. Syst. Evol. Microbiol.">
        <title>The Global Catalogue of Microorganisms (GCM) 10K type strain sequencing project: providing services to taxonomists for standard genome sequencing and annotation.</title>
        <authorList>
            <consortium name="The Broad Institute Genomics Platform"/>
            <consortium name="The Broad Institute Genome Sequencing Center for Infectious Disease"/>
            <person name="Wu L."/>
            <person name="Ma J."/>
        </authorList>
    </citation>
    <scope>NUCLEOTIDE SEQUENCE [LARGE SCALE GENOMIC DNA]</scope>
    <source>
        <strain evidence="2 3">JCM 30072</strain>
    </source>
</reference>
<dbReference type="RefSeq" id="WP_382185254.1">
    <property type="nucleotide sequence ID" value="NZ_JBHSZI010000001.1"/>
</dbReference>
<name>A0ABD5VZB3_9EURY</name>
<accession>A0ABD5VZB3</accession>
<keyword evidence="3" id="KW-1185">Reference proteome</keyword>
<evidence type="ECO:0000313" key="3">
    <source>
        <dbReference type="Proteomes" id="UP001596445"/>
    </source>
</evidence>
<dbReference type="InterPro" id="IPR057149">
    <property type="entry name" value="DUF7827"/>
</dbReference>
<dbReference type="Pfam" id="PF25162">
    <property type="entry name" value="DUF7827"/>
    <property type="match status" value="1"/>
</dbReference>
<protein>
    <recommendedName>
        <fullName evidence="1">DUF7827 domain-containing protein</fullName>
    </recommendedName>
</protein>
<evidence type="ECO:0000313" key="2">
    <source>
        <dbReference type="EMBL" id="MFC7058360.1"/>
    </source>
</evidence>
<evidence type="ECO:0000259" key="1">
    <source>
        <dbReference type="Pfam" id="PF25162"/>
    </source>
</evidence>
<dbReference type="AlphaFoldDB" id="A0ABD5VZB3"/>
<comment type="caution">
    <text evidence="2">The sequence shown here is derived from an EMBL/GenBank/DDBJ whole genome shotgun (WGS) entry which is preliminary data.</text>
</comment>
<sequence length="228" mass="23711">MDVQPLGLSAEFAENETNLNEDATVNVNTDDLTGSSVFVGVWEGEYDPTESSIASDTVELDGSGDATVDFSTGDGEDITDDGDYQAVVQHVPSEVSVLTGTLQIGDPVDTTASINAPTTDSEYVRGDIVPIEIDLQGTDTATMTFGAEAEGQNVEVNATLVDDDGDGTVTAYLNTFQIGSSARDHGIVTGEDTSQRVALPAKRPPTLAVHSTAPAVTAVQFSHPVATT</sequence>
<feature type="domain" description="DUF7827" evidence="1">
    <location>
        <begin position="109"/>
        <end position="195"/>
    </location>
</feature>
<dbReference type="EMBL" id="JBHSZI010000001">
    <property type="protein sequence ID" value="MFC7058360.1"/>
    <property type="molecule type" value="Genomic_DNA"/>
</dbReference>
<proteinExistence type="predicted"/>
<gene>
    <name evidence="2" type="ORF">ACFQQG_09455</name>
</gene>